<accession>A0A0U5B6H3</accession>
<evidence type="ECO:0000256" key="1">
    <source>
        <dbReference type="ARBA" id="ARBA00005709"/>
    </source>
</evidence>
<dbReference type="GO" id="GO:0009288">
    <property type="term" value="C:bacterial-type flagellum"/>
    <property type="evidence" value="ECO:0007669"/>
    <property type="project" value="UniProtKB-SubCell"/>
</dbReference>
<sequence length="666" mass="69614">MRINHNVYALDAYSKLNKNQANTGKALEKLSSGLRINRAADDAAGLAISEKMRGQIRGLDQAERNAQDGIALIQTAEGALGEVHDMLSRMRELSVQAANGTLTQSDRGVIQDEINQLREQIDRVGNDTQFNTKKLLNGSLSENADIRSLYGDVKYSKNGTGLKNIKVDPASVLPQDVYSLSVVTKSKVLNMDGIEDTYKTGLENFLTSPDTTLGKGDYKIELTAQVGGNVGTTGLSLTNSQLEDGDYWVDNATQNVYLLNAAGTGPAGSSLGAASSLNVGTATASGKFTQATTYTLNVLPKSGGAPIAQASNVKFGQAGIDFKDGVAASSTLTVDQSKLADGNKLTINGKTIGFYDNTGTYGTNAAAITGMGVDFAISLQSVTSNSTLATAIAGLSIPGITLSAAGANVTVTAPGTGGNAVTTAFTGTGAVTGDTGGGKSIGLTVDFTNSLAGYVKRGGALPTTPQIPYHSFTIGELDRTSIILKDSKDKIIAHQFADNDRKFVELQGTGISFGTGVLSNGEKATNIDIRRTLEDASVTFQIGTNAGEIVALGVGDIRCASLGIDKFKLTDETSASNAIAIIDSAIDKVSAVRSKLGAYQNRMEHTVNNITQANQNLTAAESRIRDADMAKEMTDFTKYNIINQSATAMLAQANQLPQGVLQLLKG</sequence>
<keyword evidence="4" id="KW-0964">Secreted</keyword>
<protein>
    <recommendedName>
        <fullName evidence="2 4">Flagellin</fullName>
    </recommendedName>
</protein>
<keyword evidence="5" id="KW-0966">Cell projection</keyword>
<dbReference type="InterPro" id="IPR001492">
    <property type="entry name" value="Flagellin"/>
</dbReference>
<evidence type="ECO:0000313" key="5">
    <source>
        <dbReference type="EMBL" id="BAU26572.1"/>
    </source>
</evidence>
<dbReference type="PANTHER" id="PTHR42792:SF2">
    <property type="entry name" value="FLAGELLIN"/>
    <property type="match status" value="1"/>
</dbReference>
<dbReference type="SUPFAM" id="SSF64518">
    <property type="entry name" value="Phase 1 flagellin"/>
    <property type="match status" value="1"/>
</dbReference>
<dbReference type="Gene3D" id="3.30.70.2120">
    <property type="match status" value="1"/>
</dbReference>
<gene>
    <name evidence="5" type="primary">hag_2</name>
    <name evidence="5" type="ORF">CB4_00699</name>
</gene>
<dbReference type="InterPro" id="IPR042187">
    <property type="entry name" value="Flagellin_C_sub2"/>
</dbReference>
<dbReference type="KEGG" id="asoc:CB4_00699"/>
<organism evidence="5 6">
    <name type="scientific">Aneurinibacillus soli</name>
    <dbReference type="NCBI Taxonomy" id="1500254"/>
    <lineage>
        <taxon>Bacteria</taxon>
        <taxon>Bacillati</taxon>
        <taxon>Bacillota</taxon>
        <taxon>Bacilli</taxon>
        <taxon>Bacillales</taxon>
        <taxon>Paenibacillaceae</taxon>
        <taxon>Aneurinibacillus group</taxon>
        <taxon>Aneurinibacillus</taxon>
    </lineage>
</organism>
<dbReference type="Proteomes" id="UP000217696">
    <property type="component" value="Chromosome"/>
</dbReference>
<keyword evidence="5" id="KW-0282">Flagellum</keyword>
<dbReference type="EMBL" id="AP017312">
    <property type="protein sequence ID" value="BAU26572.1"/>
    <property type="molecule type" value="Genomic_DNA"/>
</dbReference>
<keyword evidence="6" id="KW-1185">Reference proteome</keyword>
<dbReference type="RefSeq" id="WP_231956134.1">
    <property type="nucleotide sequence ID" value="NZ_AP017312.1"/>
</dbReference>
<dbReference type="PANTHER" id="PTHR42792">
    <property type="entry name" value="FLAGELLIN"/>
    <property type="match status" value="1"/>
</dbReference>
<proteinExistence type="inferred from homology"/>
<dbReference type="GO" id="GO:0005576">
    <property type="term" value="C:extracellular region"/>
    <property type="evidence" value="ECO:0007669"/>
    <property type="project" value="UniProtKB-SubCell"/>
</dbReference>
<dbReference type="AlphaFoldDB" id="A0A0U5B6H3"/>
<evidence type="ECO:0000313" key="6">
    <source>
        <dbReference type="Proteomes" id="UP000217696"/>
    </source>
</evidence>
<dbReference type="Pfam" id="PF00669">
    <property type="entry name" value="Flagellin_N"/>
    <property type="match status" value="1"/>
</dbReference>
<dbReference type="Pfam" id="PF00700">
    <property type="entry name" value="Flagellin_C"/>
    <property type="match status" value="1"/>
</dbReference>
<evidence type="ECO:0000256" key="4">
    <source>
        <dbReference type="RuleBase" id="RU362073"/>
    </source>
</evidence>
<comment type="subcellular location">
    <subcellularLocation>
        <location evidence="4">Secreted</location>
    </subcellularLocation>
    <subcellularLocation>
        <location evidence="4">Bacterial flagellum</location>
    </subcellularLocation>
</comment>
<dbReference type="InterPro" id="IPR001029">
    <property type="entry name" value="Flagellin_N"/>
</dbReference>
<dbReference type="Gene3D" id="1.20.1330.10">
    <property type="entry name" value="f41 fragment of flagellin, N-terminal domain"/>
    <property type="match status" value="2"/>
</dbReference>
<dbReference type="InterPro" id="IPR046358">
    <property type="entry name" value="Flagellin_C"/>
</dbReference>
<keyword evidence="5" id="KW-0969">Cilium</keyword>
<comment type="function">
    <text evidence="4">Flagellin is the subunit protein which polymerizes to form the filaments of bacterial flagella.</text>
</comment>
<dbReference type="Gene3D" id="6.10.10.10">
    <property type="entry name" value="Flagellar export chaperone, C-terminal domain"/>
    <property type="match status" value="1"/>
</dbReference>
<comment type="similarity">
    <text evidence="1 4">Belongs to the bacterial flagellin family.</text>
</comment>
<keyword evidence="3 4" id="KW-0975">Bacterial flagellum</keyword>
<dbReference type="PRINTS" id="PR00207">
    <property type="entry name" value="FLAGELLIN"/>
</dbReference>
<name>A0A0U5B6H3_9BACL</name>
<evidence type="ECO:0000256" key="3">
    <source>
        <dbReference type="ARBA" id="ARBA00023143"/>
    </source>
</evidence>
<dbReference type="GO" id="GO:0005198">
    <property type="term" value="F:structural molecule activity"/>
    <property type="evidence" value="ECO:0007669"/>
    <property type="project" value="UniProtKB-UniRule"/>
</dbReference>
<reference evidence="5 6" key="1">
    <citation type="submission" date="2015-12" db="EMBL/GenBank/DDBJ databases">
        <title>Genome sequence of Aneurinibacillus soli.</title>
        <authorList>
            <person name="Lee J.S."/>
            <person name="Lee K.C."/>
            <person name="Kim K.K."/>
            <person name="Lee B.W."/>
        </authorList>
    </citation>
    <scope>NUCLEOTIDE SEQUENCE [LARGE SCALE GENOMIC DNA]</scope>
    <source>
        <strain evidence="5 6">CB4</strain>
    </source>
</reference>
<evidence type="ECO:0000256" key="2">
    <source>
        <dbReference type="ARBA" id="ARBA00020110"/>
    </source>
</evidence>